<evidence type="ECO:0000256" key="4">
    <source>
        <dbReference type="ARBA" id="ARBA00011903"/>
    </source>
</evidence>
<feature type="domain" description="Tyrosine-protein kinase G-rich" evidence="19">
    <location>
        <begin position="451"/>
        <end position="518"/>
    </location>
</feature>
<keyword evidence="8 16" id="KW-0812">Transmembrane</keyword>
<keyword evidence="13 16" id="KW-0472">Membrane</keyword>
<keyword evidence="21" id="KW-1185">Reference proteome</keyword>
<protein>
    <recommendedName>
        <fullName evidence="4">non-specific protein-tyrosine kinase</fullName>
        <ecNumber evidence="4">2.7.10.2</ecNumber>
    </recommendedName>
</protein>
<gene>
    <name evidence="20" type="ORF">JKA74_12225</name>
</gene>
<evidence type="ECO:0000259" key="18">
    <source>
        <dbReference type="Pfam" id="PF13614"/>
    </source>
</evidence>
<dbReference type="GO" id="GO:0005886">
    <property type="term" value="C:plasma membrane"/>
    <property type="evidence" value="ECO:0007669"/>
    <property type="project" value="UniProtKB-SubCell"/>
</dbReference>
<keyword evidence="10" id="KW-0418">Kinase</keyword>
<comment type="subcellular location">
    <subcellularLocation>
        <location evidence="1">Cell inner membrane</location>
        <topology evidence="1">Multi-pass membrane protein</topology>
    </subcellularLocation>
</comment>
<dbReference type="InterPro" id="IPR003856">
    <property type="entry name" value="LPS_length_determ_N"/>
</dbReference>
<evidence type="ECO:0000256" key="7">
    <source>
        <dbReference type="ARBA" id="ARBA00022679"/>
    </source>
</evidence>
<feature type="domain" description="Polysaccharide chain length determinant N-terminal" evidence="17">
    <location>
        <begin position="26"/>
        <end position="117"/>
    </location>
</feature>
<evidence type="ECO:0000256" key="9">
    <source>
        <dbReference type="ARBA" id="ARBA00022741"/>
    </source>
</evidence>
<dbReference type="FunFam" id="3.40.50.300:FF:000527">
    <property type="entry name" value="Tyrosine-protein kinase etk"/>
    <property type="match status" value="1"/>
</dbReference>
<keyword evidence="14" id="KW-0829">Tyrosine-protein kinase</keyword>
<reference evidence="20" key="1">
    <citation type="submission" date="2021-01" db="EMBL/GenBank/DDBJ databases">
        <title>Marivirga aurantiaca sp. nov., isolated from intertidal surface sediments.</title>
        <authorList>
            <person name="Zhang M."/>
        </authorList>
    </citation>
    <scope>NUCLEOTIDE SEQUENCE</scope>
    <source>
        <strain evidence="20">S37H4</strain>
    </source>
</reference>
<name>A0A934WZU3_9BACT</name>
<evidence type="ECO:0000256" key="13">
    <source>
        <dbReference type="ARBA" id="ARBA00023136"/>
    </source>
</evidence>
<dbReference type="InterPro" id="IPR005702">
    <property type="entry name" value="Wzc-like_C"/>
</dbReference>
<evidence type="ECO:0000256" key="6">
    <source>
        <dbReference type="ARBA" id="ARBA00022519"/>
    </source>
</evidence>
<evidence type="ECO:0000256" key="1">
    <source>
        <dbReference type="ARBA" id="ARBA00004429"/>
    </source>
</evidence>
<dbReference type="EMBL" id="JAEQBW010000005">
    <property type="protein sequence ID" value="MBK6265801.1"/>
    <property type="molecule type" value="Genomic_DNA"/>
</dbReference>
<dbReference type="InterPro" id="IPR025669">
    <property type="entry name" value="AAA_dom"/>
</dbReference>
<evidence type="ECO:0000256" key="8">
    <source>
        <dbReference type="ARBA" id="ARBA00022692"/>
    </source>
</evidence>
<dbReference type="GO" id="GO:0042802">
    <property type="term" value="F:identical protein binding"/>
    <property type="evidence" value="ECO:0007669"/>
    <property type="project" value="UniProtKB-ARBA"/>
</dbReference>
<keyword evidence="5" id="KW-1003">Cell membrane</keyword>
<evidence type="ECO:0000256" key="15">
    <source>
        <dbReference type="ARBA" id="ARBA00051245"/>
    </source>
</evidence>
<evidence type="ECO:0000256" key="3">
    <source>
        <dbReference type="ARBA" id="ARBA00008883"/>
    </source>
</evidence>
<keyword evidence="7 20" id="KW-0808">Transferase</keyword>
<evidence type="ECO:0000256" key="12">
    <source>
        <dbReference type="ARBA" id="ARBA00022989"/>
    </source>
</evidence>
<dbReference type="InterPro" id="IPR050445">
    <property type="entry name" value="Bact_polysacc_biosynth/exp"/>
</dbReference>
<feature type="domain" description="AAA" evidence="18">
    <location>
        <begin position="586"/>
        <end position="743"/>
    </location>
</feature>
<keyword evidence="9" id="KW-0547">Nucleotide-binding</keyword>
<evidence type="ECO:0000256" key="14">
    <source>
        <dbReference type="ARBA" id="ARBA00023137"/>
    </source>
</evidence>
<dbReference type="Pfam" id="PF13614">
    <property type="entry name" value="AAA_31"/>
    <property type="match status" value="1"/>
</dbReference>
<evidence type="ECO:0000259" key="19">
    <source>
        <dbReference type="Pfam" id="PF13807"/>
    </source>
</evidence>
<evidence type="ECO:0000259" key="17">
    <source>
        <dbReference type="Pfam" id="PF02706"/>
    </source>
</evidence>
<dbReference type="GO" id="GO:0004715">
    <property type="term" value="F:non-membrane spanning protein tyrosine kinase activity"/>
    <property type="evidence" value="ECO:0007669"/>
    <property type="project" value="UniProtKB-EC"/>
</dbReference>
<dbReference type="PANTHER" id="PTHR32309">
    <property type="entry name" value="TYROSINE-PROTEIN KINASE"/>
    <property type="match status" value="1"/>
</dbReference>
<dbReference type="InterPro" id="IPR032807">
    <property type="entry name" value="GNVR"/>
</dbReference>
<comment type="similarity">
    <text evidence="3">Belongs to the etk/wzc family.</text>
</comment>
<evidence type="ECO:0000256" key="11">
    <source>
        <dbReference type="ARBA" id="ARBA00022840"/>
    </source>
</evidence>
<feature type="transmembrane region" description="Helical" evidence="16">
    <location>
        <begin position="40"/>
        <end position="60"/>
    </location>
</feature>
<dbReference type="PANTHER" id="PTHR32309:SF13">
    <property type="entry name" value="FERRIC ENTEROBACTIN TRANSPORT PROTEIN FEPE"/>
    <property type="match status" value="1"/>
</dbReference>
<keyword evidence="11" id="KW-0067">ATP-binding</keyword>
<dbReference type="Pfam" id="PF13807">
    <property type="entry name" value="GNVR"/>
    <property type="match status" value="1"/>
</dbReference>
<evidence type="ECO:0000313" key="20">
    <source>
        <dbReference type="EMBL" id="MBK6265801.1"/>
    </source>
</evidence>
<accession>A0A934WZU3</accession>
<proteinExistence type="inferred from homology"/>
<dbReference type="Pfam" id="PF02706">
    <property type="entry name" value="Wzz"/>
    <property type="match status" value="1"/>
</dbReference>
<comment type="similarity">
    <text evidence="2">Belongs to the CpsD/CapB family.</text>
</comment>
<comment type="caution">
    <text evidence="20">The sequence shown here is derived from an EMBL/GenBank/DDBJ whole genome shotgun (WGS) entry which is preliminary data.</text>
</comment>
<dbReference type="CDD" id="cd05387">
    <property type="entry name" value="BY-kinase"/>
    <property type="match status" value="1"/>
</dbReference>
<evidence type="ECO:0000256" key="10">
    <source>
        <dbReference type="ARBA" id="ARBA00022777"/>
    </source>
</evidence>
<dbReference type="AlphaFoldDB" id="A0A934WZU3"/>
<dbReference type="Proteomes" id="UP000611723">
    <property type="component" value="Unassembled WGS sequence"/>
</dbReference>
<dbReference type="Gene3D" id="3.40.50.300">
    <property type="entry name" value="P-loop containing nucleotide triphosphate hydrolases"/>
    <property type="match status" value="1"/>
</dbReference>
<keyword evidence="12 16" id="KW-1133">Transmembrane helix</keyword>
<dbReference type="NCBIfam" id="TIGR01007">
    <property type="entry name" value="eps_fam"/>
    <property type="match status" value="1"/>
</dbReference>
<evidence type="ECO:0000256" key="5">
    <source>
        <dbReference type="ARBA" id="ARBA00022475"/>
    </source>
</evidence>
<dbReference type="SUPFAM" id="SSF52540">
    <property type="entry name" value="P-loop containing nucleoside triphosphate hydrolases"/>
    <property type="match status" value="1"/>
</dbReference>
<keyword evidence="6" id="KW-0997">Cell inner membrane</keyword>
<sequence>MENINTKYQRDVSRNKTVTASRNHEMIDFRKFFILLKKNILWILLFFIISSLSVFIYIRYTNVKFQSYAELKLNKRSEASVFGFNPMSEESSNLNTLSGEVELIRSKLFLKQVIKKLPLDVTYEVIGRFKNEERYKFIPFEVKYEEGCAPKHTKFFVKVIDHQKFKISFNPEEGNWQNGVFNQDFVLAGCNYQLQKTEGFFDGETLSFYINSEESLLDYIGSNLAVAPENLNANTIKMTFADYNIYKVQSIVEAISELYIEYSREQKNKANQLKIEFLNDQLKQTENVLAGYEIFIEEFTIENKTTNPSNDINRLIGEIVKMDSILYGFRFQLNELNKVRGIIHADSIELEQINASLLPDNVYRLFDELIELNTSLQMAKMRYKSNSQIISETQQRKDLLLDRVIQMIDSKITDLKERSTTIIDRKRSLENSFRTLPGKNNELNQKMRFYSLYEELYLSLMQKKTEFEIAQAGTLAEVVILTPANLPKSPIGPSRNILYLGAFAISLVLSFIFIMVRYLIYDEINSLSELERITHLPIIGSISRLKSSIARKSGVIVFERPRSQISEAFRTLRTGLNFMGINEGKNIISISSSTSGEGKTFVAVNLAAILSLSNKRTIILDLDMRKPRAQYAFNVGSNDEGISAILSGGANWQDCVLKTQNENLHFIPSGLIPPNPAELLESGYFDQLLMDLKQKYDVILLDTPPIGLVSDGIIALKKSDHSIFVVRADYSKRSFIKDLHRSIELNGIRNISIVYNAAKKGNNGYGYYQDYYNDNGSKSLSTLKRIFNI</sequence>
<dbReference type="GO" id="GO:0005524">
    <property type="term" value="F:ATP binding"/>
    <property type="evidence" value="ECO:0007669"/>
    <property type="project" value="UniProtKB-KW"/>
</dbReference>
<dbReference type="EC" id="2.7.10.2" evidence="4"/>
<feature type="transmembrane region" description="Helical" evidence="16">
    <location>
        <begin position="497"/>
        <end position="520"/>
    </location>
</feature>
<dbReference type="RefSeq" id="WP_201431479.1">
    <property type="nucleotide sequence ID" value="NZ_JAEQBW010000005.1"/>
</dbReference>
<comment type="catalytic activity">
    <reaction evidence="15">
        <text>L-tyrosyl-[protein] + ATP = O-phospho-L-tyrosyl-[protein] + ADP + H(+)</text>
        <dbReference type="Rhea" id="RHEA:10596"/>
        <dbReference type="Rhea" id="RHEA-COMP:10136"/>
        <dbReference type="Rhea" id="RHEA-COMP:20101"/>
        <dbReference type="ChEBI" id="CHEBI:15378"/>
        <dbReference type="ChEBI" id="CHEBI:30616"/>
        <dbReference type="ChEBI" id="CHEBI:46858"/>
        <dbReference type="ChEBI" id="CHEBI:61978"/>
        <dbReference type="ChEBI" id="CHEBI:456216"/>
        <dbReference type="EC" id="2.7.10.2"/>
    </reaction>
</comment>
<dbReference type="InterPro" id="IPR027417">
    <property type="entry name" value="P-loop_NTPase"/>
</dbReference>
<evidence type="ECO:0000256" key="2">
    <source>
        <dbReference type="ARBA" id="ARBA00007316"/>
    </source>
</evidence>
<evidence type="ECO:0000256" key="16">
    <source>
        <dbReference type="SAM" id="Phobius"/>
    </source>
</evidence>
<evidence type="ECO:0000313" key="21">
    <source>
        <dbReference type="Proteomes" id="UP000611723"/>
    </source>
</evidence>
<organism evidence="20 21">
    <name type="scientific">Marivirga aurantiaca</name>
    <dbReference type="NCBI Taxonomy" id="2802615"/>
    <lineage>
        <taxon>Bacteria</taxon>
        <taxon>Pseudomonadati</taxon>
        <taxon>Bacteroidota</taxon>
        <taxon>Cytophagia</taxon>
        <taxon>Cytophagales</taxon>
        <taxon>Marivirgaceae</taxon>
        <taxon>Marivirga</taxon>
    </lineage>
</organism>